<name>A0A382FEP6_9ZZZZ</name>
<feature type="non-terminal residue" evidence="8">
    <location>
        <position position="240"/>
    </location>
</feature>
<evidence type="ECO:0000256" key="1">
    <source>
        <dbReference type="ARBA" id="ARBA00001933"/>
    </source>
</evidence>
<proteinExistence type="inferred from homology"/>
<evidence type="ECO:0000256" key="4">
    <source>
        <dbReference type="ARBA" id="ARBA00012143"/>
    </source>
</evidence>
<dbReference type="PANTHER" id="PTHR43713:SF3">
    <property type="entry name" value="GLUTAMATE-1-SEMIALDEHYDE 2,1-AMINOMUTASE 1, CHLOROPLASTIC-RELATED"/>
    <property type="match status" value="1"/>
</dbReference>
<dbReference type="InterPro" id="IPR015421">
    <property type="entry name" value="PyrdxlP-dep_Trfase_major"/>
</dbReference>
<dbReference type="AlphaFoldDB" id="A0A382FEP6"/>
<dbReference type="Pfam" id="PF00202">
    <property type="entry name" value="Aminotran_3"/>
    <property type="match status" value="1"/>
</dbReference>
<evidence type="ECO:0000256" key="7">
    <source>
        <dbReference type="ARBA" id="ARBA00023244"/>
    </source>
</evidence>
<comment type="pathway">
    <text evidence="2">Porphyrin-containing compound metabolism; protoporphyrin-IX biosynthesis; 5-aminolevulinate from L-glutamyl-tRNA(Glu): step 2/2.</text>
</comment>
<comment type="similarity">
    <text evidence="3">Belongs to the class-III pyridoxal-phosphate-dependent aminotransferase family. HemL subfamily.</text>
</comment>
<keyword evidence="6" id="KW-0413">Isomerase</keyword>
<dbReference type="GO" id="GO:0030170">
    <property type="term" value="F:pyridoxal phosphate binding"/>
    <property type="evidence" value="ECO:0007669"/>
    <property type="project" value="InterPro"/>
</dbReference>
<dbReference type="SUPFAM" id="SSF53383">
    <property type="entry name" value="PLP-dependent transferases"/>
    <property type="match status" value="1"/>
</dbReference>
<evidence type="ECO:0000256" key="2">
    <source>
        <dbReference type="ARBA" id="ARBA00004819"/>
    </source>
</evidence>
<feature type="non-terminal residue" evidence="8">
    <location>
        <position position="1"/>
    </location>
</feature>
<dbReference type="PANTHER" id="PTHR43713">
    <property type="entry name" value="GLUTAMATE-1-SEMIALDEHYDE 2,1-AMINOMUTASE"/>
    <property type="match status" value="1"/>
</dbReference>
<evidence type="ECO:0000313" key="8">
    <source>
        <dbReference type="EMBL" id="SVB60693.1"/>
    </source>
</evidence>
<dbReference type="GO" id="GO:0042286">
    <property type="term" value="F:glutamate-1-semialdehyde 2,1-aminomutase activity"/>
    <property type="evidence" value="ECO:0007669"/>
    <property type="project" value="UniProtKB-EC"/>
</dbReference>
<keyword evidence="5" id="KW-0663">Pyridoxal phosphate</keyword>
<evidence type="ECO:0000256" key="5">
    <source>
        <dbReference type="ARBA" id="ARBA00022898"/>
    </source>
</evidence>
<gene>
    <name evidence="8" type="ORF">METZ01_LOCUS213547</name>
</gene>
<reference evidence="8" key="1">
    <citation type="submission" date="2018-05" db="EMBL/GenBank/DDBJ databases">
        <authorList>
            <person name="Lanie J.A."/>
            <person name="Ng W.-L."/>
            <person name="Kazmierczak K.M."/>
            <person name="Andrzejewski T.M."/>
            <person name="Davidsen T.M."/>
            <person name="Wayne K.J."/>
            <person name="Tettelin H."/>
            <person name="Glass J.I."/>
            <person name="Rusch D."/>
            <person name="Podicherti R."/>
            <person name="Tsui H.-C.T."/>
            <person name="Winkler M.E."/>
        </authorList>
    </citation>
    <scope>NUCLEOTIDE SEQUENCE</scope>
</reference>
<dbReference type="EMBL" id="UINC01049208">
    <property type="protein sequence ID" value="SVB60693.1"/>
    <property type="molecule type" value="Genomic_DNA"/>
</dbReference>
<dbReference type="GO" id="GO:0006779">
    <property type="term" value="P:porphyrin-containing compound biosynthetic process"/>
    <property type="evidence" value="ECO:0007669"/>
    <property type="project" value="UniProtKB-KW"/>
</dbReference>
<organism evidence="8">
    <name type="scientific">marine metagenome</name>
    <dbReference type="NCBI Taxonomy" id="408172"/>
    <lineage>
        <taxon>unclassified sequences</taxon>
        <taxon>metagenomes</taxon>
        <taxon>ecological metagenomes</taxon>
    </lineage>
</organism>
<dbReference type="FunFam" id="3.40.640.10:FF:000021">
    <property type="entry name" value="Glutamate-1-semialdehyde 2,1-aminomutase"/>
    <property type="match status" value="1"/>
</dbReference>
<dbReference type="InterPro" id="IPR005814">
    <property type="entry name" value="Aminotrans_3"/>
</dbReference>
<sequence length="240" mass="25096">VGGDPLFIASGDGAHVTDADGKRYIDYVGSWGPMVLGHRPPVVIEALRAVLDRGTSFGAPTDLEVEMAELLTQVVPSMEMVRMVNSGTEACMTALRLARGATGRDVIIKFNGCYHGHSDSLLVAAGSGVATFGISGSPGVPDDIARCTVSIEYNDLDLLRKTVDGIGADQVAAIILEPVAGNMGLVLPGADFLQGVCDLCSRTGIIFIFDEVMTGFRVALGGAQEHLGITPDLSTYSKVI</sequence>
<keyword evidence="7" id="KW-0627">Porphyrin biosynthesis</keyword>
<accession>A0A382FEP6</accession>
<evidence type="ECO:0000256" key="6">
    <source>
        <dbReference type="ARBA" id="ARBA00023235"/>
    </source>
</evidence>
<dbReference type="Gene3D" id="3.90.1150.10">
    <property type="entry name" value="Aspartate Aminotransferase, domain 1"/>
    <property type="match status" value="1"/>
</dbReference>
<dbReference type="InterPro" id="IPR015424">
    <property type="entry name" value="PyrdxlP-dep_Trfase"/>
</dbReference>
<dbReference type="InterPro" id="IPR015422">
    <property type="entry name" value="PyrdxlP-dep_Trfase_small"/>
</dbReference>
<dbReference type="GO" id="GO:0008483">
    <property type="term" value="F:transaminase activity"/>
    <property type="evidence" value="ECO:0007669"/>
    <property type="project" value="InterPro"/>
</dbReference>
<protein>
    <recommendedName>
        <fullName evidence="4">glutamate-1-semialdehyde 2,1-aminomutase</fullName>
        <ecNumber evidence="4">5.4.3.8</ecNumber>
    </recommendedName>
</protein>
<evidence type="ECO:0000256" key="3">
    <source>
        <dbReference type="ARBA" id="ARBA00008981"/>
    </source>
</evidence>
<dbReference type="EC" id="5.4.3.8" evidence="4"/>
<comment type="cofactor">
    <cofactor evidence="1">
        <name>pyridoxal 5'-phosphate</name>
        <dbReference type="ChEBI" id="CHEBI:597326"/>
    </cofactor>
</comment>
<dbReference type="Gene3D" id="3.40.640.10">
    <property type="entry name" value="Type I PLP-dependent aspartate aminotransferase-like (Major domain)"/>
    <property type="match status" value="1"/>
</dbReference>